<sequence length="421" mass="45763">MRILQDKEGLSYTQARDVVEELLRQKERDFVSAGLAVLQHPDLGLDDPESLGRKRGNHKSGRYNIGDVPGGVPFPSLPYAIEETPHEELVNDADETALREKVFDVHQIPAPDFSPDVTPIDKSQYHPQHQQSVSGAIYPNGLNPNADTVGILGLTVEHGFERGQEDADKAMVQAAANLLAECTVVADNIRRVVVIPQGFTGVVEDNALAKMFGNLETPIVASNGVCQAFLDSVDWVRKQSDTNHCAILVLRRRFKVIALLLGYSAPLVVLPHLGTAAYIGPDDAFQLLSETYSSYKEQATPPYPPSISPLEFDYLAIEHRGEVVDLEASLSGKGPIPATTGMLEAAYCHAVADNAGSGSATSHDDSVFDAFVSLVLTIPPYDLFDKHIAVYSHGSQHLGAVFFALRALGDMSRMHNHLHSI</sequence>
<gene>
    <name evidence="2" type="ORF">EW026_g5533</name>
</gene>
<reference evidence="2 3" key="1">
    <citation type="submission" date="2019-02" db="EMBL/GenBank/DDBJ databases">
        <title>Genome sequencing of the rare red list fungi Phlebia centrifuga.</title>
        <authorList>
            <person name="Buettner E."/>
            <person name="Kellner H."/>
        </authorList>
    </citation>
    <scope>NUCLEOTIDE SEQUENCE [LARGE SCALE GENOMIC DNA]</scope>
    <source>
        <strain evidence="2 3">DSM 108282</strain>
    </source>
</reference>
<keyword evidence="3" id="KW-1185">Reference proteome</keyword>
<protein>
    <submittedName>
        <fullName evidence="2">Uncharacterized protein</fullName>
    </submittedName>
</protein>
<evidence type="ECO:0000313" key="3">
    <source>
        <dbReference type="Proteomes" id="UP000309038"/>
    </source>
</evidence>
<dbReference type="AlphaFoldDB" id="A0A4S4KDS8"/>
<evidence type="ECO:0000256" key="1">
    <source>
        <dbReference type="SAM" id="MobiDB-lite"/>
    </source>
</evidence>
<proteinExistence type="predicted"/>
<feature type="region of interest" description="Disordered" evidence="1">
    <location>
        <begin position="45"/>
        <end position="68"/>
    </location>
</feature>
<comment type="caution">
    <text evidence="2">The sequence shown here is derived from an EMBL/GenBank/DDBJ whole genome shotgun (WGS) entry which is preliminary data.</text>
</comment>
<accession>A0A4S4KDS8</accession>
<name>A0A4S4KDS8_9APHY</name>
<evidence type="ECO:0000313" key="2">
    <source>
        <dbReference type="EMBL" id="THG96274.1"/>
    </source>
</evidence>
<dbReference type="Proteomes" id="UP000309038">
    <property type="component" value="Unassembled WGS sequence"/>
</dbReference>
<dbReference type="EMBL" id="SGPJ01000248">
    <property type="protein sequence ID" value="THG96274.1"/>
    <property type="molecule type" value="Genomic_DNA"/>
</dbReference>
<organism evidence="2 3">
    <name type="scientific">Hermanssonia centrifuga</name>
    <dbReference type="NCBI Taxonomy" id="98765"/>
    <lineage>
        <taxon>Eukaryota</taxon>
        <taxon>Fungi</taxon>
        <taxon>Dikarya</taxon>
        <taxon>Basidiomycota</taxon>
        <taxon>Agaricomycotina</taxon>
        <taxon>Agaricomycetes</taxon>
        <taxon>Polyporales</taxon>
        <taxon>Meruliaceae</taxon>
        <taxon>Hermanssonia</taxon>
    </lineage>
</organism>